<dbReference type="RefSeq" id="WP_189377758.1">
    <property type="nucleotide sequence ID" value="NZ_BNAH01000005.1"/>
</dbReference>
<evidence type="ECO:0000313" key="2">
    <source>
        <dbReference type="Proteomes" id="UP000626370"/>
    </source>
</evidence>
<comment type="caution">
    <text evidence="1">The sequence shown here is derived from an EMBL/GenBank/DDBJ whole genome shotgun (WGS) entry which is preliminary data.</text>
</comment>
<proteinExistence type="predicted"/>
<sequence>MFNYAQIKDGIVVAVQQSTSEISKEGLISIPEYSTEIINKLYMDGDFIDQPPRPIRIISTGAMQRRFTIPEEVFISGDAAATVIKSRLINSAYCDLDFQDVIDGINYICGVLQAGGVIADATARAIELLQDGVSSEQP</sequence>
<dbReference type="Proteomes" id="UP000626370">
    <property type="component" value="Unassembled WGS sequence"/>
</dbReference>
<keyword evidence="2" id="KW-1185">Reference proteome</keyword>
<reference evidence="2" key="1">
    <citation type="journal article" date="2019" name="Int. J. Syst. Evol. Microbiol.">
        <title>The Global Catalogue of Microorganisms (GCM) 10K type strain sequencing project: providing services to taxonomists for standard genome sequencing and annotation.</title>
        <authorList>
            <consortium name="The Broad Institute Genomics Platform"/>
            <consortium name="The Broad Institute Genome Sequencing Center for Infectious Disease"/>
            <person name="Wu L."/>
            <person name="Ma J."/>
        </authorList>
    </citation>
    <scope>NUCLEOTIDE SEQUENCE [LARGE SCALE GENOMIC DNA]</scope>
    <source>
        <strain evidence="2">CGMCC 1.15922</strain>
    </source>
</reference>
<dbReference type="EMBL" id="BNAH01000005">
    <property type="protein sequence ID" value="GHE87495.1"/>
    <property type="molecule type" value="Genomic_DNA"/>
</dbReference>
<organism evidence="1 2">
    <name type="scientific">Thalassotalea profundi</name>
    <dbReference type="NCBI Taxonomy" id="2036687"/>
    <lineage>
        <taxon>Bacteria</taxon>
        <taxon>Pseudomonadati</taxon>
        <taxon>Pseudomonadota</taxon>
        <taxon>Gammaproteobacteria</taxon>
        <taxon>Alteromonadales</taxon>
        <taxon>Colwelliaceae</taxon>
        <taxon>Thalassotalea</taxon>
    </lineage>
</organism>
<name>A0ABQ3IQ43_9GAMM</name>
<protein>
    <submittedName>
        <fullName evidence="1">Uncharacterized protein</fullName>
    </submittedName>
</protein>
<gene>
    <name evidence="1" type="ORF">GCM10011501_16220</name>
</gene>
<accession>A0ABQ3IQ43</accession>
<evidence type="ECO:0000313" key="1">
    <source>
        <dbReference type="EMBL" id="GHE87495.1"/>
    </source>
</evidence>